<dbReference type="PANTHER" id="PTHR43133">
    <property type="entry name" value="RNA POLYMERASE ECF-TYPE SIGMA FACTO"/>
    <property type="match status" value="1"/>
</dbReference>
<evidence type="ECO:0000259" key="5">
    <source>
        <dbReference type="Pfam" id="PF04542"/>
    </source>
</evidence>
<dbReference type="Proteomes" id="UP000464186">
    <property type="component" value="Plasmid unnamed1"/>
</dbReference>
<sequence length="274" mass="29071">METRIAEAVMHPKTRGAVWNILAGFGLGQDVDDVVADTAESALKASGSFDPELGHVQGWVLTIAKRRAYDHAKRAGAKGRLQGRLEGESDGPDPALNLVEDDFAQEVVERLAASAESRQILALTEKLVANPDSFRRVAALWMVYQGSVPKASAALGISQEALRDSRREVVRCAHVVRKAVAARSAGDPVTVGTLLGCLPVEGNEDGSWARALSVAVVRAGGFGKVTAASMAEVTGYSLNTCRQYVVEAHWLLQVARTVLEGVETAGAGPEANHH</sequence>
<keyword evidence="6" id="KW-0614">Plasmid</keyword>
<dbReference type="GO" id="GO:0003677">
    <property type="term" value="F:DNA binding"/>
    <property type="evidence" value="ECO:0007669"/>
    <property type="project" value="UniProtKB-KW"/>
</dbReference>
<evidence type="ECO:0000256" key="1">
    <source>
        <dbReference type="ARBA" id="ARBA00023015"/>
    </source>
</evidence>
<dbReference type="InterPro" id="IPR013325">
    <property type="entry name" value="RNA_pol_sigma_r2"/>
</dbReference>
<dbReference type="AlphaFoldDB" id="A0A6P1NZ61"/>
<organism evidence="6 7">
    <name type="scientific">Pseudarthrobacter psychrotolerans</name>
    <dbReference type="NCBI Taxonomy" id="2697569"/>
    <lineage>
        <taxon>Bacteria</taxon>
        <taxon>Bacillati</taxon>
        <taxon>Actinomycetota</taxon>
        <taxon>Actinomycetes</taxon>
        <taxon>Micrococcales</taxon>
        <taxon>Micrococcaceae</taxon>
        <taxon>Pseudarthrobacter</taxon>
    </lineage>
</organism>
<keyword evidence="3" id="KW-0238">DNA-binding</keyword>
<dbReference type="InterPro" id="IPR007627">
    <property type="entry name" value="RNA_pol_sigma70_r2"/>
</dbReference>
<protein>
    <recommendedName>
        <fullName evidence="5">RNA polymerase sigma-70 region 2 domain-containing protein</fullName>
    </recommendedName>
</protein>
<evidence type="ECO:0000256" key="4">
    <source>
        <dbReference type="ARBA" id="ARBA00023163"/>
    </source>
</evidence>
<feature type="domain" description="RNA polymerase sigma-70 region 2" evidence="5">
    <location>
        <begin position="26"/>
        <end position="76"/>
    </location>
</feature>
<dbReference type="InterPro" id="IPR039425">
    <property type="entry name" value="RNA_pol_sigma-70-like"/>
</dbReference>
<keyword evidence="2" id="KW-0731">Sigma factor</keyword>
<proteinExistence type="predicted"/>
<gene>
    <name evidence="6" type="ORF">GU243_23690</name>
</gene>
<dbReference type="Gene3D" id="1.10.1740.10">
    <property type="match status" value="1"/>
</dbReference>
<keyword evidence="1" id="KW-0805">Transcription regulation</keyword>
<evidence type="ECO:0000256" key="2">
    <source>
        <dbReference type="ARBA" id="ARBA00023082"/>
    </source>
</evidence>
<dbReference type="SUPFAM" id="SSF88946">
    <property type="entry name" value="Sigma2 domain of RNA polymerase sigma factors"/>
    <property type="match status" value="1"/>
</dbReference>
<geneLocation type="plasmid" evidence="6 7">
    <name>unnamed1</name>
</geneLocation>
<name>A0A6P1NZ61_9MICC</name>
<evidence type="ECO:0000313" key="6">
    <source>
        <dbReference type="EMBL" id="QHK22571.1"/>
    </source>
</evidence>
<dbReference type="GO" id="GO:0016987">
    <property type="term" value="F:sigma factor activity"/>
    <property type="evidence" value="ECO:0007669"/>
    <property type="project" value="UniProtKB-KW"/>
</dbReference>
<evidence type="ECO:0000256" key="3">
    <source>
        <dbReference type="ARBA" id="ARBA00023125"/>
    </source>
</evidence>
<dbReference type="Pfam" id="PF04542">
    <property type="entry name" value="Sigma70_r2"/>
    <property type="match status" value="1"/>
</dbReference>
<keyword evidence="4" id="KW-0804">Transcription</keyword>
<evidence type="ECO:0000313" key="7">
    <source>
        <dbReference type="Proteomes" id="UP000464186"/>
    </source>
</evidence>
<dbReference type="PANTHER" id="PTHR43133:SF8">
    <property type="entry name" value="RNA POLYMERASE SIGMA FACTOR HI_1459-RELATED"/>
    <property type="match status" value="1"/>
</dbReference>
<dbReference type="EMBL" id="CP047899">
    <property type="protein sequence ID" value="QHK22571.1"/>
    <property type="molecule type" value="Genomic_DNA"/>
</dbReference>
<dbReference type="KEGG" id="psey:GU243_23690"/>
<dbReference type="GO" id="GO:0006352">
    <property type="term" value="P:DNA-templated transcription initiation"/>
    <property type="evidence" value="ECO:0007669"/>
    <property type="project" value="InterPro"/>
</dbReference>
<keyword evidence="7" id="KW-1185">Reference proteome</keyword>
<reference evidence="6 7" key="1">
    <citation type="submission" date="2020-01" db="EMBL/GenBank/DDBJ databases">
        <title>Pseudarthrobacter psychrotolerans sp. nov., isolated from antarctic soil.</title>
        <authorList>
            <person name="Shin Y."/>
            <person name="Park W."/>
        </authorList>
    </citation>
    <scope>NUCLEOTIDE SEQUENCE [LARGE SCALE GENOMIC DNA]</scope>
    <source>
        <strain evidence="6 7">YJ56</strain>
        <plasmid evidence="6 7">unnamed1</plasmid>
    </source>
</reference>
<accession>A0A6P1NZ61</accession>